<name>A0A1G4MHW5_LACFM</name>
<evidence type="ECO:0000256" key="1">
    <source>
        <dbReference type="SAM" id="MobiDB-lite"/>
    </source>
</evidence>
<dbReference type="OrthoDB" id="4035006at2759"/>
<reference evidence="3 4" key="1">
    <citation type="submission" date="2016-03" db="EMBL/GenBank/DDBJ databases">
        <authorList>
            <person name="Devillers H."/>
        </authorList>
    </citation>
    <scope>NUCLEOTIDE SEQUENCE [LARGE SCALE GENOMIC DNA]</scope>
    <source>
        <strain evidence="3">CBS 6772</strain>
    </source>
</reference>
<evidence type="ECO:0000313" key="3">
    <source>
        <dbReference type="EMBL" id="SCW03499.1"/>
    </source>
</evidence>
<dbReference type="Proteomes" id="UP000190831">
    <property type="component" value="Chromosome G"/>
</dbReference>
<evidence type="ECO:0000313" key="4">
    <source>
        <dbReference type="Proteomes" id="UP000190831"/>
    </source>
</evidence>
<protein>
    <submittedName>
        <fullName evidence="3">LAFE_0G11826g1_1</fullName>
    </submittedName>
</protein>
<evidence type="ECO:0000256" key="2">
    <source>
        <dbReference type="SAM" id="Phobius"/>
    </source>
</evidence>
<keyword evidence="4" id="KW-1185">Reference proteome</keyword>
<proteinExistence type="predicted"/>
<dbReference type="OMA" id="CQIVIIN"/>
<organism evidence="3 4">
    <name type="scientific">Lachancea fermentati</name>
    <name type="common">Zygosaccharomyces fermentati</name>
    <dbReference type="NCBI Taxonomy" id="4955"/>
    <lineage>
        <taxon>Eukaryota</taxon>
        <taxon>Fungi</taxon>
        <taxon>Dikarya</taxon>
        <taxon>Ascomycota</taxon>
        <taxon>Saccharomycotina</taxon>
        <taxon>Saccharomycetes</taxon>
        <taxon>Saccharomycetales</taxon>
        <taxon>Saccharomycetaceae</taxon>
        <taxon>Lachancea</taxon>
    </lineage>
</organism>
<feature type="transmembrane region" description="Helical" evidence="2">
    <location>
        <begin position="78"/>
        <end position="95"/>
    </location>
</feature>
<dbReference type="EMBL" id="LT598486">
    <property type="protein sequence ID" value="SCW03499.1"/>
    <property type="molecule type" value="Genomic_DNA"/>
</dbReference>
<keyword evidence="2" id="KW-0472">Membrane</keyword>
<gene>
    <name evidence="3" type="ORF">LAFE_0G11826G</name>
</gene>
<feature type="transmembrane region" description="Helical" evidence="2">
    <location>
        <begin position="28"/>
        <end position="49"/>
    </location>
</feature>
<feature type="region of interest" description="Disordered" evidence="1">
    <location>
        <begin position="192"/>
        <end position="213"/>
    </location>
</feature>
<keyword evidence="2" id="KW-0812">Transmembrane</keyword>
<keyword evidence="2" id="KW-1133">Transmembrane helix</keyword>
<sequence length="213" mass="24782">MNVVKQLETVCYTAIFIRFVKDNSLTNVFLSLLLQFISHFVHHVIMMYVRLSTPNEEGQNHEEECNTIVKVLLRSMRYFQVVLLVQLAFLCWYHWTIDFEKQVCKWNYGYLFTDILGEFDCGRGGRAILLFLDVFILLMQLQMFTEELTKCRKNVDKVAQDVNITVGDLGIHKFGILSILRFNSFDKDNSEPQLSYDVGDQGEDENMGYGSTT</sequence>
<dbReference type="AlphaFoldDB" id="A0A1G4MHW5"/>
<accession>A0A1G4MHW5</accession>